<keyword evidence="2" id="KW-1185">Reference proteome</keyword>
<name>A0A0D2KKG8_HYPSF</name>
<gene>
    <name evidence="1" type="ORF">HYPSUDRAFT_72243</name>
</gene>
<organism evidence="1 2">
    <name type="scientific">Hypholoma sublateritium (strain FD-334 SS-4)</name>
    <dbReference type="NCBI Taxonomy" id="945553"/>
    <lineage>
        <taxon>Eukaryota</taxon>
        <taxon>Fungi</taxon>
        <taxon>Dikarya</taxon>
        <taxon>Basidiomycota</taxon>
        <taxon>Agaricomycotina</taxon>
        <taxon>Agaricomycetes</taxon>
        <taxon>Agaricomycetidae</taxon>
        <taxon>Agaricales</taxon>
        <taxon>Agaricineae</taxon>
        <taxon>Strophariaceae</taxon>
        <taxon>Hypholoma</taxon>
    </lineage>
</organism>
<dbReference type="AlphaFoldDB" id="A0A0D2KKG8"/>
<dbReference type="Proteomes" id="UP000054270">
    <property type="component" value="Unassembled WGS sequence"/>
</dbReference>
<evidence type="ECO:0000313" key="2">
    <source>
        <dbReference type="Proteomes" id="UP000054270"/>
    </source>
</evidence>
<dbReference type="EMBL" id="KN817653">
    <property type="protein sequence ID" value="KJA15137.1"/>
    <property type="molecule type" value="Genomic_DNA"/>
</dbReference>
<protein>
    <submittedName>
        <fullName evidence="1">Uncharacterized protein</fullName>
    </submittedName>
</protein>
<proteinExistence type="predicted"/>
<evidence type="ECO:0000313" key="1">
    <source>
        <dbReference type="EMBL" id="KJA15137.1"/>
    </source>
</evidence>
<dbReference type="PROSITE" id="PS51257">
    <property type="entry name" value="PROKAR_LIPOPROTEIN"/>
    <property type="match status" value="1"/>
</dbReference>
<sequence length="77" mass="8438">MHARRVASSLRTVASLDTCPVASMGHGAYSCEWQVPSVRLLSIARLLRAVMRLLDPALLPLIIRCVIRHGTAALLVY</sequence>
<accession>A0A0D2KKG8</accession>
<reference evidence="2" key="1">
    <citation type="submission" date="2014-04" db="EMBL/GenBank/DDBJ databases">
        <title>Evolutionary Origins and Diversification of the Mycorrhizal Mutualists.</title>
        <authorList>
            <consortium name="DOE Joint Genome Institute"/>
            <consortium name="Mycorrhizal Genomics Consortium"/>
            <person name="Kohler A."/>
            <person name="Kuo A."/>
            <person name="Nagy L.G."/>
            <person name="Floudas D."/>
            <person name="Copeland A."/>
            <person name="Barry K.W."/>
            <person name="Cichocki N."/>
            <person name="Veneault-Fourrey C."/>
            <person name="LaButti K."/>
            <person name="Lindquist E.A."/>
            <person name="Lipzen A."/>
            <person name="Lundell T."/>
            <person name="Morin E."/>
            <person name="Murat C."/>
            <person name="Riley R."/>
            <person name="Ohm R."/>
            <person name="Sun H."/>
            <person name="Tunlid A."/>
            <person name="Henrissat B."/>
            <person name="Grigoriev I.V."/>
            <person name="Hibbett D.S."/>
            <person name="Martin F."/>
        </authorList>
    </citation>
    <scope>NUCLEOTIDE SEQUENCE [LARGE SCALE GENOMIC DNA]</scope>
    <source>
        <strain evidence="2">FD-334 SS-4</strain>
    </source>
</reference>